<dbReference type="Proteomes" id="UP000557688">
    <property type="component" value="Unassembled WGS sequence"/>
</dbReference>
<keyword evidence="3" id="KW-1185">Reference proteome</keyword>
<dbReference type="RefSeq" id="WP_176622510.1">
    <property type="nucleotide sequence ID" value="NZ_JABXXQ010000054.1"/>
</dbReference>
<dbReference type="EMBL" id="JABXXQ010000054">
    <property type="protein sequence ID" value="NVN29644.1"/>
    <property type="molecule type" value="Genomic_DNA"/>
</dbReference>
<reference evidence="1 3" key="2">
    <citation type="submission" date="2020-08" db="EMBL/GenBank/DDBJ databases">
        <title>Genomic Encyclopedia of Type Strains, Phase III (KMG-III): the genomes of soil and plant-associated and newly described type strains.</title>
        <authorList>
            <person name="Whitman W."/>
        </authorList>
    </citation>
    <scope>NUCLEOTIDE SEQUENCE [LARGE SCALE GENOMIC DNA]</scope>
    <source>
        <strain evidence="1 3">CECT 8088</strain>
    </source>
</reference>
<reference evidence="2 4" key="1">
    <citation type="submission" date="2020-06" db="EMBL/GenBank/DDBJ databases">
        <title>Description of novel acetic acid bacteria.</title>
        <authorList>
            <person name="Sombolestani A."/>
        </authorList>
    </citation>
    <scope>NUCLEOTIDE SEQUENCE [LARGE SCALE GENOMIC DNA]</scope>
    <source>
        <strain evidence="2 4">LMG 26838</strain>
    </source>
</reference>
<dbReference type="EMBL" id="JACHXV010000008">
    <property type="protein sequence ID" value="MBB3174539.1"/>
    <property type="molecule type" value="Genomic_DNA"/>
</dbReference>
<comment type="caution">
    <text evidence="1">The sequence shown here is derived from an EMBL/GenBank/DDBJ whole genome shotgun (WGS) entry which is preliminary data.</text>
</comment>
<evidence type="ECO:0000313" key="1">
    <source>
        <dbReference type="EMBL" id="MBB3174539.1"/>
    </source>
</evidence>
<protein>
    <submittedName>
        <fullName evidence="1">Uncharacterized protein</fullName>
    </submittedName>
</protein>
<organism evidence="1 3">
    <name type="scientific">Endobacter medicaginis</name>
    <dbReference type="NCBI Taxonomy" id="1181271"/>
    <lineage>
        <taxon>Bacteria</taxon>
        <taxon>Pseudomonadati</taxon>
        <taxon>Pseudomonadota</taxon>
        <taxon>Alphaproteobacteria</taxon>
        <taxon>Acetobacterales</taxon>
        <taxon>Acetobacteraceae</taxon>
        <taxon>Endobacter</taxon>
    </lineage>
</organism>
<evidence type="ECO:0000313" key="4">
    <source>
        <dbReference type="Proteomes" id="UP000565205"/>
    </source>
</evidence>
<accession>A0A839V4U1</accession>
<dbReference type="AlphaFoldDB" id="A0A839V4U1"/>
<gene>
    <name evidence="1" type="ORF">FHR90_002380</name>
    <name evidence="2" type="ORF">HUK83_04740</name>
</gene>
<evidence type="ECO:0000313" key="2">
    <source>
        <dbReference type="EMBL" id="NVN29644.1"/>
    </source>
</evidence>
<evidence type="ECO:0000313" key="3">
    <source>
        <dbReference type="Proteomes" id="UP000557688"/>
    </source>
</evidence>
<name>A0A839V4U1_9PROT</name>
<proteinExistence type="predicted"/>
<dbReference type="Proteomes" id="UP000565205">
    <property type="component" value="Unassembled WGS sequence"/>
</dbReference>
<sequence length="79" mass="8341">MDIGFPPVTNVADCLGLDEAEVLCGFMDGALGLPLDHACLTAAYFHGWREGIVAAGLSEPDEAHKQLASAFARLRPDEG</sequence>